<dbReference type="Proteomes" id="UP001652581">
    <property type="component" value="Chromosome 3"/>
</dbReference>
<organism evidence="2 3">
    <name type="scientific">Vicugna pacos</name>
    <name type="common">Alpaca</name>
    <name type="synonym">Lama pacos</name>
    <dbReference type="NCBI Taxonomy" id="30538"/>
    <lineage>
        <taxon>Eukaryota</taxon>
        <taxon>Metazoa</taxon>
        <taxon>Chordata</taxon>
        <taxon>Craniata</taxon>
        <taxon>Vertebrata</taxon>
        <taxon>Euteleostomi</taxon>
        <taxon>Mammalia</taxon>
        <taxon>Eutheria</taxon>
        <taxon>Laurasiatheria</taxon>
        <taxon>Artiodactyla</taxon>
        <taxon>Tylopoda</taxon>
        <taxon>Camelidae</taxon>
        <taxon>Vicugna</taxon>
    </lineage>
</organism>
<feature type="compositionally biased region" description="Polar residues" evidence="1">
    <location>
        <begin position="154"/>
        <end position="164"/>
    </location>
</feature>
<reference evidence="3" key="1">
    <citation type="submission" date="2025-08" db="UniProtKB">
        <authorList>
            <consortium name="RefSeq"/>
        </authorList>
    </citation>
    <scope>IDENTIFICATION</scope>
</reference>
<feature type="region of interest" description="Disordered" evidence="1">
    <location>
        <begin position="181"/>
        <end position="212"/>
    </location>
</feature>
<dbReference type="RefSeq" id="XP_072815038.1">
    <property type="nucleotide sequence ID" value="XM_072958937.1"/>
</dbReference>
<keyword evidence="2" id="KW-1185">Reference proteome</keyword>
<evidence type="ECO:0000313" key="3">
    <source>
        <dbReference type="RefSeq" id="XP_072815038.1"/>
    </source>
</evidence>
<feature type="region of interest" description="Disordered" evidence="1">
    <location>
        <begin position="71"/>
        <end position="90"/>
    </location>
</feature>
<name>A0ABM5D299_VICPA</name>
<protein>
    <submittedName>
        <fullName evidence="3">Phosphatidylinositide phosphatase SAC2-like</fullName>
    </submittedName>
</protein>
<gene>
    <name evidence="3" type="primary">LOC102538667</name>
</gene>
<proteinExistence type="predicted"/>
<evidence type="ECO:0000256" key="1">
    <source>
        <dbReference type="SAM" id="MobiDB-lite"/>
    </source>
</evidence>
<evidence type="ECO:0000313" key="2">
    <source>
        <dbReference type="Proteomes" id="UP001652581"/>
    </source>
</evidence>
<sequence>MQGIMTFLSGWPALDVQSPNLDSFCWFKPSGDYVLPSCGIIASAPRLGSRSQSVSSTDISIHVPSEVTVAHGSGLGKGRESPLKKSPSADSIHTLTGFAKPVDIYCHRFVQDAQNKMTQLTETRPAPQQASEEGNQMTNQVSNEETQSESTEQIPSRPSQLDVSFSATGPQFLSVEPMHSLVSQKTPGSEPSILELERGPHVTPSPSESCSSRAVSPFAKIRSSMVQVANITQAGLTQGINYAVAKVQKSPAEPEVVNEVQQNELKNMFTQCQTRIIQI</sequence>
<feature type="region of interest" description="Disordered" evidence="1">
    <location>
        <begin position="118"/>
        <end position="164"/>
    </location>
</feature>
<feature type="compositionally biased region" description="Low complexity" evidence="1">
    <location>
        <begin position="144"/>
        <end position="153"/>
    </location>
</feature>
<feature type="compositionally biased region" description="Polar residues" evidence="1">
    <location>
        <begin position="118"/>
        <end position="143"/>
    </location>
</feature>
<accession>A0ABM5D299</accession>
<dbReference type="GeneID" id="102538667"/>